<reference evidence="2" key="1">
    <citation type="journal article" date="2018" name="DNA Res.">
        <title>Multiple hybrid de novo genome assembly of finger millet, an orphan allotetraploid crop.</title>
        <authorList>
            <person name="Hatakeyama M."/>
            <person name="Aluri S."/>
            <person name="Balachadran M.T."/>
            <person name="Sivarajan S.R."/>
            <person name="Patrignani A."/>
            <person name="Gruter S."/>
            <person name="Poveda L."/>
            <person name="Shimizu-Inatsugi R."/>
            <person name="Baeten J."/>
            <person name="Francoijs K.J."/>
            <person name="Nataraja K.N."/>
            <person name="Reddy Y.A.N."/>
            <person name="Phadnis S."/>
            <person name="Ravikumar R.L."/>
            <person name="Schlapbach R."/>
            <person name="Sreeman S.M."/>
            <person name="Shimizu K.K."/>
        </authorList>
    </citation>
    <scope>NUCLEOTIDE SEQUENCE</scope>
</reference>
<comment type="caution">
    <text evidence="2">The sequence shown here is derived from an EMBL/GenBank/DDBJ whole genome shotgun (WGS) entry which is preliminary data.</text>
</comment>
<organism evidence="2 3">
    <name type="scientific">Eleusine coracana subsp. coracana</name>
    <dbReference type="NCBI Taxonomy" id="191504"/>
    <lineage>
        <taxon>Eukaryota</taxon>
        <taxon>Viridiplantae</taxon>
        <taxon>Streptophyta</taxon>
        <taxon>Embryophyta</taxon>
        <taxon>Tracheophyta</taxon>
        <taxon>Spermatophyta</taxon>
        <taxon>Magnoliopsida</taxon>
        <taxon>Liliopsida</taxon>
        <taxon>Poales</taxon>
        <taxon>Poaceae</taxon>
        <taxon>PACMAD clade</taxon>
        <taxon>Chloridoideae</taxon>
        <taxon>Cynodonteae</taxon>
        <taxon>Eleusininae</taxon>
        <taxon>Eleusine</taxon>
    </lineage>
</organism>
<keyword evidence="3" id="KW-1185">Reference proteome</keyword>
<evidence type="ECO:0000313" key="3">
    <source>
        <dbReference type="Proteomes" id="UP001054889"/>
    </source>
</evidence>
<dbReference type="AlphaFoldDB" id="A0AAV5BST1"/>
<evidence type="ECO:0000313" key="2">
    <source>
        <dbReference type="EMBL" id="GJM89461.1"/>
    </source>
</evidence>
<dbReference type="Pfam" id="PF00067">
    <property type="entry name" value="p450"/>
    <property type="match status" value="1"/>
</dbReference>
<dbReference type="SUPFAM" id="SSF48264">
    <property type="entry name" value="Cytochrome P450"/>
    <property type="match status" value="1"/>
</dbReference>
<protein>
    <submittedName>
        <fullName evidence="2">Uncharacterized protein</fullName>
    </submittedName>
</protein>
<dbReference type="Proteomes" id="UP001054889">
    <property type="component" value="Unassembled WGS sequence"/>
</dbReference>
<dbReference type="GO" id="GO:0020037">
    <property type="term" value="F:heme binding"/>
    <property type="evidence" value="ECO:0007669"/>
    <property type="project" value="InterPro"/>
</dbReference>
<dbReference type="EMBL" id="BQKI01000002">
    <property type="protein sequence ID" value="GJM89461.1"/>
    <property type="molecule type" value="Genomic_DNA"/>
</dbReference>
<accession>A0AAV5BST1</accession>
<sequence length="122" mass="13391">MPQEVMQDTRIHGYDIPAGTCVMINALAIARDKKSWENAEESSCQRGSYRVLSTITTTKNSGSYRSVLGGGDAPALRSQYASRSLHSQICSIILTGRCRGARKSSHLKWSSLMAYRLVLSPP</sequence>
<dbReference type="EMBL" id="BQKI01000002">
    <property type="protein sequence ID" value="GJM89060.1"/>
    <property type="molecule type" value="Genomic_DNA"/>
</dbReference>
<proteinExistence type="predicted"/>
<dbReference type="GO" id="GO:0005506">
    <property type="term" value="F:iron ion binding"/>
    <property type="evidence" value="ECO:0007669"/>
    <property type="project" value="InterPro"/>
</dbReference>
<dbReference type="InterPro" id="IPR001128">
    <property type="entry name" value="Cyt_P450"/>
</dbReference>
<name>A0AAV5BST1_ELECO</name>
<dbReference type="GO" id="GO:0016705">
    <property type="term" value="F:oxidoreductase activity, acting on paired donors, with incorporation or reduction of molecular oxygen"/>
    <property type="evidence" value="ECO:0007669"/>
    <property type="project" value="InterPro"/>
</dbReference>
<evidence type="ECO:0000313" key="1">
    <source>
        <dbReference type="EMBL" id="GJM89060.1"/>
    </source>
</evidence>
<gene>
    <name evidence="2" type="primary">ga05656</name>
    <name evidence="1" type="synonym">ga05202</name>
    <name evidence="1" type="ORF">PR202_ga05202</name>
    <name evidence="2" type="ORF">PR202_ga05656</name>
</gene>
<dbReference type="Gene3D" id="1.10.630.10">
    <property type="entry name" value="Cytochrome P450"/>
    <property type="match status" value="1"/>
</dbReference>
<dbReference type="GO" id="GO:0004497">
    <property type="term" value="F:monooxygenase activity"/>
    <property type="evidence" value="ECO:0007669"/>
    <property type="project" value="InterPro"/>
</dbReference>
<dbReference type="InterPro" id="IPR036396">
    <property type="entry name" value="Cyt_P450_sf"/>
</dbReference>
<reference evidence="2" key="2">
    <citation type="submission" date="2021-12" db="EMBL/GenBank/DDBJ databases">
        <title>Resequencing data analysis of finger millet.</title>
        <authorList>
            <person name="Hatakeyama M."/>
            <person name="Aluri S."/>
            <person name="Balachadran M.T."/>
            <person name="Sivarajan S.R."/>
            <person name="Poveda L."/>
            <person name="Shimizu-Inatsugi R."/>
            <person name="Schlapbach R."/>
            <person name="Sreeman S.M."/>
            <person name="Shimizu K.K."/>
        </authorList>
    </citation>
    <scope>NUCLEOTIDE SEQUENCE</scope>
</reference>